<evidence type="ECO:0000256" key="2">
    <source>
        <dbReference type="ARBA" id="ARBA00022553"/>
    </source>
</evidence>
<dbReference type="PROSITE" id="PS52004">
    <property type="entry name" value="KS3_2"/>
    <property type="match status" value="1"/>
</dbReference>
<evidence type="ECO:0000313" key="4">
    <source>
        <dbReference type="EMBL" id="MEJ8668329.1"/>
    </source>
</evidence>
<organism evidence="4 5">
    <name type="scientific">Streptomyces machairae</name>
    <dbReference type="NCBI Taxonomy" id="3134109"/>
    <lineage>
        <taxon>Bacteria</taxon>
        <taxon>Bacillati</taxon>
        <taxon>Actinomycetota</taxon>
        <taxon>Actinomycetes</taxon>
        <taxon>Kitasatosporales</taxon>
        <taxon>Streptomycetaceae</taxon>
        <taxon>Streptomyces</taxon>
    </lineage>
</organism>
<evidence type="ECO:0000256" key="1">
    <source>
        <dbReference type="ARBA" id="ARBA00022450"/>
    </source>
</evidence>
<dbReference type="CDD" id="cd00833">
    <property type="entry name" value="PKS"/>
    <property type="match status" value="1"/>
</dbReference>
<reference evidence="4 5" key="1">
    <citation type="submission" date="2024-03" db="EMBL/GenBank/DDBJ databases">
        <title>Novel Streptomyces species of biotechnological and ecological value are a feature of Machair soil.</title>
        <authorList>
            <person name="Prole J.R."/>
            <person name="Goodfellow M."/>
            <person name="Allenby N."/>
            <person name="Ward A.C."/>
        </authorList>
    </citation>
    <scope>NUCLEOTIDE SEQUENCE [LARGE SCALE GENOMIC DNA]</scope>
    <source>
        <strain evidence="4 5">MS1.AVA.1</strain>
    </source>
</reference>
<dbReference type="InterPro" id="IPR050091">
    <property type="entry name" value="PKS_NRPS_Biosynth_Enz"/>
</dbReference>
<evidence type="ECO:0000313" key="5">
    <source>
        <dbReference type="Proteomes" id="UP001376459"/>
    </source>
</evidence>
<keyword evidence="2" id="KW-0597">Phosphoprotein</keyword>
<dbReference type="EMBL" id="JBBKAK010000001">
    <property type="protein sequence ID" value="MEJ8668329.1"/>
    <property type="molecule type" value="Genomic_DNA"/>
</dbReference>
<sequence>MRGEGGGAVVLKPLSRALADGDDVLGVIHASAVNNDGSTPGLTVPGQETQQRVLREAYDRSGLDLDAVQYVELHGTGTPVGDPIEAAALGAVLGASRADAAPLRVGSAKTNVGHLEGAAGIVGLIKTLLALRHRRLPASLNFATPNPAIPLADLGLEIQHETGDWPAPTGR</sequence>
<dbReference type="InterPro" id="IPR020841">
    <property type="entry name" value="PKS_Beta-ketoAc_synthase_dom"/>
</dbReference>
<proteinExistence type="predicted"/>
<gene>
    <name evidence="4" type="ORF">WKI71_06465</name>
</gene>
<keyword evidence="1" id="KW-0596">Phosphopantetheine</keyword>
<protein>
    <submittedName>
        <fullName evidence="4">Polyketide synthase</fullName>
    </submittedName>
</protein>
<dbReference type="InterPro" id="IPR014031">
    <property type="entry name" value="Ketoacyl_synth_C"/>
</dbReference>
<feature type="domain" description="Ketosynthase family 3 (KS3)" evidence="3">
    <location>
        <begin position="1"/>
        <end position="171"/>
    </location>
</feature>
<dbReference type="SMART" id="SM00825">
    <property type="entry name" value="PKS_KS"/>
    <property type="match status" value="1"/>
</dbReference>
<dbReference type="Gene3D" id="3.40.47.10">
    <property type="match status" value="1"/>
</dbReference>
<dbReference type="Proteomes" id="UP001376459">
    <property type="component" value="Unassembled WGS sequence"/>
</dbReference>
<name>A0ABU8UHD5_9ACTN</name>
<dbReference type="PANTHER" id="PTHR43775:SF37">
    <property type="entry name" value="SI:DKEY-61P9.11"/>
    <property type="match status" value="1"/>
</dbReference>
<keyword evidence="5" id="KW-1185">Reference proteome</keyword>
<evidence type="ECO:0000259" key="3">
    <source>
        <dbReference type="PROSITE" id="PS52004"/>
    </source>
</evidence>
<dbReference type="PANTHER" id="PTHR43775">
    <property type="entry name" value="FATTY ACID SYNTHASE"/>
    <property type="match status" value="1"/>
</dbReference>
<dbReference type="InterPro" id="IPR016039">
    <property type="entry name" value="Thiolase-like"/>
</dbReference>
<comment type="caution">
    <text evidence="4">The sequence shown here is derived from an EMBL/GenBank/DDBJ whole genome shotgun (WGS) entry which is preliminary data.</text>
</comment>
<dbReference type="SUPFAM" id="SSF53901">
    <property type="entry name" value="Thiolase-like"/>
    <property type="match status" value="1"/>
</dbReference>
<accession>A0ABU8UHD5</accession>
<dbReference type="Pfam" id="PF02801">
    <property type="entry name" value="Ketoacyl-synt_C"/>
    <property type="match status" value="1"/>
</dbReference>